<keyword evidence="2" id="KW-1185">Reference proteome</keyword>
<evidence type="ECO:0000313" key="2">
    <source>
        <dbReference type="Proteomes" id="UP000184267"/>
    </source>
</evidence>
<reference evidence="1 2" key="1">
    <citation type="submission" date="2016-10" db="EMBL/GenBank/DDBJ databases">
        <title>Genome sequence of the basidiomycete white-rot fungus Trametes pubescens.</title>
        <authorList>
            <person name="Makela M.R."/>
            <person name="Granchi Z."/>
            <person name="Peng M."/>
            <person name="De Vries R.P."/>
            <person name="Grigoriev I."/>
            <person name="Riley R."/>
            <person name="Hilden K."/>
        </authorList>
    </citation>
    <scope>NUCLEOTIDE SEQUENCE [LARGE SCALE GENOMIC DNA]</scope>
    <source>
        <strain evidence="1 2">FBCC735</strain>
    </source>
</reference>
<evidence type="ECO:0000313" key="1">
    <source>
        <dbReference type="EMBL" id="OJT05976.1"/>
    </source>
</evidence>
<accession>A0A1M2VEJ8</accession>
<protein>
    <submittedName>
        <fullName evidence="1">Uncharacterized protein</fullName>
    </submittedName>
</protein>
<dbReference type="EMBL" id="MNAD01001364">
    <property type="protein sequence ID" value="OJT05976.1"/>
    <property type="molecule type" value="Genomic_DNA"/>
</dbReference>
<sequence>MPALPLAGRCPAPSLFPPGGPSVYARRRIDATTPIALSYKLALSAAAQRARVTGLSGIYDVQAALGRGPWKTAMQCESRRAGGYFGTDWIARGAGASAAALVYSVGDDRRQVGAAGRPAEGEYMHRGSVGRRAFERLGRCRSQVCGWTYYGSEDSSGWTTS</sequence>
<name>A0A1M2VEJ8_TRAPU</name>
<gene>
    <name evidence="1" type="ORF">TRAPUB_3163</name>
</gene>
<proteinExistence type="predicted"/>
<comment type="caution">
    <text evidence="1">The sequence shown here is derived from an EMBL/GenBank/DDBJ whole genome shotgun (WGS) entry which is preliminary data.</text>
</comment>
<dbReference type="Proteomes" id="UP000184267">
    <property type="component" value="Unassembled WGS sequence"/>
</dbReference>
<organism evidence="1 2">
    <name type="scientific">Trametes pubescens</name>
    <name type="common">White-rot fungus</name>
    <dbReference type="NCBI Taxonomy" id="154538"/>
    <lineage>
        <taxon>Eukaryota</taxon>
        <taxon>Fungi</taxon>
        <taxon>Dikarya</taxon>
        <taxon>Basidiomycota</taxon>
        <taxon>Agaricomycotina</taxon>
        <taxon>Agaricomycetes</taxon>
        <taxon>Polyporales</taxon>
        <taxon>Polyporaceae</taxon>
        <taxon>Trametes</taxon>
    </lineage>
</organism>
<dbReference type="AlphaFoldDB" id="A0A1M2VEJ8"/>